<evidence type="ECO:0000313" key="2">
    <source>
        <dbReference type="EMBL" id="MBD2774569.1"/>
    </source>
</evidence>
<evidence type="ECO:0000313" key="3">
    <source>
        <dbReference type="Proteomes" id="UP000629098"/>
    </source>
</evidence>
<dbReference type="Proteomes" id="UP000629098">
    <property type="component" value="Unassembled WGS sequence"/>
</dbReference>
<dbReference type="Gene3D" id="2.40.10.120">
    <property type="match status" value="1"/>
</dbReference>
<accession>A0A8J7C6N6</accession>
<dbReference type="Pfam" id="PF14516">
    <property type="entry name" value="AAA_35"/>
    <property type="match status" value="1"/>
</dbReference>
<dbReference type="InterPro" id="IPR027417">
    <property type="entry name" value="P-loop_NTPase"/>
</dbReference>
<dbReference type="Pfam" id="PF13676">
    <property type="entry name" value="TIR_2"/>
    <property type="match status" value="1"/>
</dbReference>
<gene>
    <name evidence="2" type="ORF">ICL16_21510</name>
</gene>
<dbReference type="PROSITE" id="PS50104">
    <property type="entry name" value="TIR"/>
    <property type="match status" value="1"/>
</dbReference>
<comment type="caution">
    <text evidence="2">The sequence shown here is derived from an EMBL/GenBank/DDBJ whole genome shotgun (WGS) entry which is preliminary data.</text>
</comment>
<sequence>MTKPLELSVVRIYSNSGKVVGAGFLVSQKYILTCAHVVADALGLSRTIVEKPSQAVSLDFPLVAAKQFFTAKVIFWQPVNPDEFAEDIAGLELESSPPEAATHAQLVKSEDLWGHNFQVLGFPSKQSNGVWASGELRAPIANGWVQIEDVKQQGYALEPGFSGAPIWDCELEGVVGMAVAAEINRQNAKAAFMIPTKVLYEAWSELGKQEMPSGTSQSAKFFISYRTQEPDASLAQEFYNALKAAGHQAFMAGESIRLGENWVERINRELQKCDYFLLLLSPQSATSEMVTEEVRRAKELRDLHPQNKPMILPIRVNFPISSSLNYDLRGYLSQIQQREWNLPADTPKILEEILALLATNKASEEITAVDDELFLSPVDKISTASVLSKVATVAPPLPVAEPELPEGQVDMASAFYVERSPIEERCYEAIVKPGSLIRIKAPRQMGKTSLMARILHQASQQNCLTVPLSFQLADGKVFADLDKFLQWFCASVGRRLRIPNKLADYWDEIFGSKDNCTAYFEEYLLAEINQPLTLGLDEVDLVFQYPEIAADFFGLLRAWHEGAKNQDIWKKLRLVVVHSTEVYIPLNINQSPFNVGLPIELTEFSSEQVFTLAQRHGLNCKATQVEQLMAMVGGHPFLVRVALYRIARQDITLNALLQTAPTEAGPYSDHLRRHLWNLEQRPELAAAIKKVVATHSPVRLDSIQAFKLLSMGLVHLQGNDVTPRCDLYRQYFRDRLRVTHEHSNKTSV</sequence>
<organism evidence="2 3">
    <name type="scientific">Iningainema tapete BLCC-T55</name>
    <dbReference type="NCBI Taxonomy" id="2748662"/>
    <lineage>
        <taxon>Bacteria</taxon>
        <taxon>Bacillati</taxon>
        <taxon>Cyanobacteriota</taxon>
        <taxon>Cyanophyceae</taxon>
        <taxon>Nostocales</taxon>
        <taxon>Scytonemataceae</taxon>
        <taxon>Iningainema tapete</taxon>
    </lineage>
</organism>
<evidence type="ECO:0000259" key="1">
    <source>
        <dbReference type="PROSITE" id="PS50104"/>
    </source>
</evidence>
<dbReference type="Gene3D" id="3.40.50.10140">
    <property type="entry name" value="Toll/interleukin-1 receptor homology (TIR) domain"/>
    <property type="match status" value="1"/>
</dbReference>
<reference evidence="2" key="1">
    <citation type="submission" date="2020-09" db="EMBL/GenBank/DDBJ databases">
        <title>Iningainema tapete sp. nov. (Scytonemataceae, Cyanobacteria) from greenhouses in central Florida (USA) produces two types of nodularin with biosynthetic potential for microcystin-LR and anabaenopeptins.</title>
        <authorList>
            <person name="Berthold D.E."/>
            <person name="Lefler F.W."/>
            <person name="Huang I.-S."/>
            <person name="Abdulla H."/>
            <person name="Zimba P.V."/>
            <person name="Laughinghouse H.D. IV."/>
        </authorList>
    </citation>
    <scope>NUCLEOTIDE SEQUENCE</scope>
    <source>
        <strain evidence="2">BLCCT55</strain>
    </source>
</reference>
<dbReference type="RefSeq" id="WP_190831834.1">
    <property type="nucleotide sequence ID" value="NZ_CAWPPI010000072.1"/>
</dbReference>
<dbReference type="InterPro" id="IPR035897">
    <property type="entry name" value="Toll_tir_struct_dom_sf"/>
</dbReference>
<dbReference type="Gene3D" id="3.40.50.300">
    <property type="entry name" value="P-loop containing nucleotide triphosphate hydrolases"/>
    <property type="match status" value="1"/>
</dbReference>
<dbReference type="GO" id="GO:0007165">
    <property type="term" value="P:signal transduction"/>
    <property type="evidence" value="ECO:0007669"/>
    <property type="project" value="InterPro"/>
</dbReference>
<dbReference type="SUPFAM" id="SSF52200">
    <property type="entry name" value="Toll/Interleukin receptor TIR domain"/>
    <property type="match status" value="1"/>
</dbReference>
<proteinExistence type="predicted"/>
<dbReference type="InterPro" id="IPR009003">
    <property type="entry name" value="Peptidase_S1_PA"/>
</dbReference>
<dbReference type="AlphaFoldDB" id="A0A8J7C6N6"/>
<dbReference type="SUPFAM" id="SSF52540">
    <property type="entry name" value="P-loop containing nucleoside triphosphate hydrolases"/>
    <property type="match status" value="1"/>
</dbReference>
<dbReference type="SUPFAM" id="SSF50494">
    <property type="entry name" value="Trypsin-like serine proteases"/>
    <property type="match status" value="1"/>
</dbReference>
<keyword evidence="3" id="KW-1185">Reference proteome</keyword>
<name>A0A8J7C6N6_9CYAN</name>
<dbReference type="Pfam" id="PF13365">
    <property type="entry name" value="Trypsin_2"/>
    <property type="match status" value="1"/>
</dbReference>
<protein>
    <submittedName>
        <fullName evidence="2">AAA-like domain-containing protein</fullName>
    </submittedName>
</protein>
<feature type="domain" description="TIR" evidence="1">
    <location>
        <begin position="217"/>
        <end position="357"/>
    </location>
</feature>
<dbReference type="InterPro" id="IPR000157">
    <property type="entry name" value="TIR_dom"/>
</dbReference>
<dbReference type="EMBL" id="JACXAE010000072">
    <property type="protein sequence ID" value="MBD2774569.1"/>
    <property type="molecule type" value="Genomic_DNA"/>
</dbReference>